<dbReference type="Gene3D" id="1.25.40.10">
    <property type="entry name" value="Tetratricopeptide repeat domain"/>
    <property type="match status" value="3"/>
</dbReference>
<comment type="caution">
    <text evidence="4">The sequence shown here is derived from an EMBL/GenBank/DDBJ whole genome shotgun (WGS) entry which is preliminary data.</text>
</comment>
<dbReference type="InterPro" id="IPR011990">
    <property type="entry name" value="TPR-like_helical_dom_sf"/>
</dbReference>
<feature type="repeat" description="TPR" evidence="3">
    <location>
        <begin position="345"/>
        <end position="378"/>
    </location>
</feature>
<sequence length="477" mass="53001">MPETDHFLTRPSNIAYPRQPVAGGNGMKKLLPVLFILLLVIACSGEENESVDTITIDDLLKENDFILAEDSGNITALQFRSLIFFNDKQYPEAINASEQCLKVDPTCSLCWHIIGSSWGFLNQPEKAAEAFQKVVALDPDDPIQYNIQGVALSRTGDTTGAVHALEKAIQIDPRYAAAWNNLGVTYFGMDDIGKALEAFDRAIALKPDEPEFYSNKGYALLKKHDYSGALSSAKTARNIDMTCVPAWFVSGEAQFNQGNFKDAFYSFDGGFNAQSNSELWYYQGSKNTQITSDLQAMDAYYSAVASNVRFTGLWDRTTVIQYKIKRYQDTLDLYDQILAITPDYPAGWKNKGFCAIKLSRFESAKDAYERAMESFPNDPDVLSGYGYACGILGDYLKAMNNINKAIELEPASASAYLYKGLTYSYYGQREDAISAYKKGLEYNPHDAELFEALSDVQFKNGDTLGGIINSVRAIIGF</sequence>
<dbReference type="EMBL" id="QGMZ01000014">
    <property type="protein sequence ID" value="PWR74972.1"/>
    <property type="molecule type" value="Genomic_DNA"/>
</dbReference>
<proteinExistence type="predicted"/>
<evidence type="ECO:0000256" key="1">
    <source>
        <dbReference type="ARBA" id="ARBA00022737"/>
    </source>
</evidence>
<evidence type="ECO:0000313" key="4">
    <source>
        <dbReference type="EMBL" id="PWR74972.1"/>
    </source>
</evidence>
<dbReference type="Pfam" id="PF13181">
    <property type="entry name" value="TPR_8"/>
    <property type="match status" value="2"/>
</dbReference>
<dbReference type="PANTHER" id="PTHR44943">
    <property type="entry name" value="CELLULOSE SYNTHASE OPERON PROTEIN C"/>
    <property type="match status" value="1"/>
</dbReference>
<keyword evidence="5" id="KW-1185">Reference proteome</keyword>
<evidence type="ECO:0000313" key="5">
    <source>
        <dbReference type="Proteomes" id="UP000245934"/>
    </source>
</evidence>
<name>A0A2V2N4E3_9EURY</name>
<keyword evidence="2 3" id="KW-0802">TPR repeat</keyword>
<dbReference type="Pfam" id="PF13432">
    <property type="entry name" value="TPR_16"/>
    <property type="match status" value="1"/>
</dbReference>
<evidence type="ECO:0000256" key="3">
    <source>
        <dbReference type="PROSITE-ProRule" id="PRU00339"/>
    </source>
</evidence>
<dbReference type="PROSITE" id="PS50005">
    <property type="entry name" value="TPR"/>
    <property type="match status" value="6"/>
</dbReference>
<feature type="repeat" description="TPR" evidence="3">
    <location>
        <begin position="176"/>
        <end position="209"/>
    </location>
</feature>
<dbReference type="InterPro" id="IPR051685">
    <property type="entry name" value="Ycf3/AcsC/BcsC/TPR_MFPF"/>
</dbReference>
<dbReference type="Pfam" id="PF14559">
    <property type="entry name" value="TPR_19"/>
    <property type="match status" value="1"/>
</dbReference>
<evidence type="ECO:0000256" key="2">
    <source>
        <dbReference type="ARBA" id="ARBA00022803"/>
    </source>
</evidence>
<dbReference type="InterPro" id="IPR019734">
    <property type="entry name" value="TPR_rpt"/>
</dbReference>
<dbReference type="SUPFAM" id="SSF48452">
    <property type="entry name" value="TPR-like"/>
    <property type="match status" value="2"/>
</dbReference>
<protein>
    <submittedName>
        <fullName evidence="4">Uncharacterized protein</fullName>
    </submittedName>
</protein>
<dbReference type="AlphaFoldDB" id="A0A2V2N4E3"/>
<organism evidence="4 5">
    <name type="scientific">Methanospirillum stamsii</name>
    <dbReference type="NCBI Taxonomy" id="1277351"/>
    <lineage>
        <taxon>Archaea</taxon>
        <taxon>Methanobacteriati</taxon>
        <taxon>Methanobacteriota</taxon>
        <taxon>Stenosarchaea group</taxon>
        <taxon>Methanomicrobia</taxon>
        <taxon>Methanomicrobiales</taxon>
        <taxon>Methanospirillaceae</taxon>
        <taxon>Methanospirillum</taxon>
    </lineage>
</organism>
<reference evidence="4 5" key="1">
    <citation type="submission" date="2018-05" db="EMBL/GenBank/DDBJ databases">
        <title>Draft genome of Methanospirillum stamsii Pt1.</title>
        <authorList>
            <person name="Dueholm M.S."/>
            <person name="Nielsen P.H."/>
            <person name="Bakmann L.F."/>
            <person name="Otzen D.E."/>
        </authorList>
    </citation>
    <scope>NUCLEOTIDE SEQUENCE [LARGE SCALE GENOMIC DNA]</scope>
    <source>
        <strain evidence="4 5">Pt1</strain>
    </source>
</reference>
<keyword evidence="1" id="KW-0677">Repeat</keyword>
<accession>A0A2V2N4E3</accession>
<feature type="repeat" description="TPR" evidence="3">
    <location>
        <begin position="413"/>
        <end position="446"/>
    </location>
</feature>
<dbReference type="Pfam" id="PF00515">
    <property type="entry name" value="TPR_1"/>
    <property type="match status" value="1"/>
</dbReference>
<dbReference type="SMART" id="SM00028">
    <property type="entry name" value="TPR"/>
    <property type="match status" value="10"/>
</dbReference>
<dbReference type="Proteomes" id="UP000245934">
    <property type="component" value="Unassembled WGS sequence"/>
</dbReference>
<feature type="repeat" description="TPR" evidence="3">
    <location>
        <begin position="142"/>
        <end position="175"/>
    </location>
</feature>
<dbReference type="PANTHER" id="PTHR44943:SF8">
    <property type="entry name" value="TPR REPEAT-CONTAINING PROTEIN MJ0263"/>
    <property type="match status" value="1"/>
</dbReference>
<feature type="repeat" description="TPR" evidence="3">
    <location>
        <begin position="108"/>
        <end position="141"/>
    </location>
</feature>
<feature type="repeat" description="TPR" evidence="3">
    <location>
        <begin position="379"/>
        <end position="412"/>
    </location>
</feature>
<dbReference type="PROSITE" id="PS50293">
    <property type="entry name" value="TPR_REGION"/>
    <property type="match status" value="2"/>
</dbReference>
<gene>
    <name evidence="4" type="ORF">DLD82_07020</name>
</gene>